<dbReference type="PANTHER" id="PTHR15459">
    <property type="entry name" value="POLYAMINE-MODULATED FACTOR 1"/>
    <property type="match status" value="1"/>
</dbReference>
<keyword evidence="8" id="KW-0131">Cell cycle</keyword>
<evidence type="ECO:0000256" key="7">
    <source>
        <dbReference type="ARBA" id="ARBA00023242"/>
    </source>
</evidence>
<evidence type="ECO:0000256" key="6">
    <source>
        <dbReference type="ARBA" id="ARBA00022838"/>
    </source>
</evidence>
<dbReference type="InterPro" id="IPR007128">
    <property type="entry name" value="PMF1/Nnf1"/>
</dbReference>
<dbReference type="Pfam" id="PF03980">
    <property type="entry name" value="Nnf1"/>
    <property type="match status" value="1"/>
</dbReference>
<dbReference type="GO" id="GO:0005634">
    <property type="term" value="C:nucleus"/>
    <property type="evidence" value="ECO:0007669"/>
    <property type="project" value="UniProtKB-SubCell"/>
</dbReference>
<dbReference type="Proteomes" id="UP000287033">
    <property type="component" value="Unassembled WGS sequence"/>
</dbReference>
<keyword evidence="4" id="KW-0132">Cell division</keyword>
<dbReference type="STRING" id="137246.A0A401RHU4"/>
<gene>
    <name evidence="10" type="ORF">chiPu_0020639</name>
</gene>
<reference evidence="10 11" key="1">
    <citation type="journal article" date="2018" name="Nat. Ecol. Evol.">
        <title>Shark genomes provide insights into elasmobranch evolution and the origin of vertebrates.</title>
        <authorList>
            <person name="Hara Y"/>
            <person name="Yamaguchi K"/>
            <person name="Onimaru K"/>
            <person name="Kadota M"/>
            <person name="Koyanagi M"/>
            <person name="Keeley SD"/>
            <person name="Tatsumi K"/>
            <person name="Tanaka K"/>
            <person name="Motone F"/>
            <person name="Kageyama Y"/>
            <person name="Nozu R"/>
            <person name="Adachi N"/>
            <person name="Nishimura O"/>
            <person name="Nakagawa R"/>
            <person name="Tanegashima C"/>
            <person name="Kiyatake I"/>
            <person name="Matsumoto R"/>
            <person name="Murakumo K"/>
            <person name="Nishida K"/>
            <person name="Terakita A"/>
            <person name="Kuratani S"/>
            <person name="Sato K"/>
            <person name="Hyodo S Kuraku.S."/>
        </authorList>
    </citation>
    <scope>NUCLEOTIDE SEQUENCE [LARGE SCALE GENOMIC DNA]</scope>
</reference>
<evidence type="ECO:0000256" key="8">
    <source>
        <dbReference type="ARBA" id="ARBA00023306"/>
    </source>
</evidence>
<keyword evidence="5" id="KW-0498">Mitosis</keyword>
<evidence type="ECO:0000256" key="4">
    <source>
        <dbReference type="ARBA" id="ARBA00022618"/>
    </source>
</evidence>
<evidence type="ECO:0000256" key="5">
    <source>
        <dbReference type="ARBA" id="ARBA00022776"/>
    </source>
</evidence>
<comment type="subcellular location">
    <subcellularLocation>
        <location evidence="2">Chromosome</location>
        <location evidence="2">Centromere</location>
        <location evidence="2">Kinetochore</location>
    </subcellularLocation>
    <subcellularLocation>
        <location evidence="1">Nucleus</location>
    </subcellularLocation>
</comment>
<sequence>PQFTHSVYKQLISQLQTSIQEEVSQISEDGLFERALPKLDQLERESEARTDPAWRPTGSPAVDLRTHLVPYLLQQRDYLRLKLKRAKEENAALAQSVLEGRSRVESLVRVRDEQCQRWQQCTELCRQFQLDEH</sequence>
<evidence type="ECO:0000256" key="9">
    <source>
        <dbReference type="ARBA" id="ARBA00023328"/>
    </source>
</evidence>
<evidence type="ECO:0000256" key="3">
    <source>
        <dbReference type="ARBA" id="ARBA00022454"/>
    </source>
</evidence>
<dbReference type="OMA" id="DICSAMV"/>
<keyword evidence="11" id="KW-1185">Reference proteome</keyword>
<feature type="non-terminal residue" evidence="10">
    <location>
        <position position="1"/>
    </location>
</feature>
<name>A0A401RHU4_CHIPU</name>
<evidence type="ECO:0000313" key="10">
    <source>
        <dbReference type="EMBL" id="GCC17715.1"/>
    </source>
</evidence>
<keyword evidence="6" id="KW-0995">Kinetochore</keyword>
<dbReference type="OrthoDB" id="18453at2759"/>
<keyword evidence="7" id="KW-0539">Nucleus</keyword>
<keyword evidence="3" id="KW-0158">Chromosome</keyword>
<evidence type="ECO:0000256" key="2">
    <source>
        <dbReference type="ARBA" id="ARBA00004629"/>
    </source>
</evidence>
<dbReference type="EMBL" id="BEZZ01002773">
    <property type="protein sequence ID" value="GCC17715.1"/>
    <property type="molecule type" value="Genomic_DNA"/>
</dbReference>
<proteinExistence type="predicted"/>
<dbReference type="AlphaFoldDB" id="A0A401RHU4"/>
<dbReference type="GO" id="GO:0007059">
    <property type="term" value="P:chromosome segregation"/>
    <property type="evidence" value="ECO:0007669"/>
    <property type="project" value="TreeGrafter"/>
</dbReference>
<dbReference type="PANTHER" id="PTHR15459:SF3">
    <property type="entry name" value="POLYAMINE-MODULATED FACTOR 1"/>
    <property type="match status" value="1"/>
</dbReference>
<dbReference type="GO" id="GO:0000444">
    <property type="term" value="C:MIS12/MIND type complex"/>
    <property type="evidence" value="ECO:0007669"/>
    <property type="project" value="InterPro"/>
</dbReference>
<keyword evidence="9" id="KW-0137">Centromere</keyword>
<accession>A0A401RHU4</accession>
<evidence type="ECO:0000313" key="11">
    <source>
        <dbReference type="Proteomes" id="UP000287033"/>
    </source>
</evidence>
<dbReference type="GO" id="GO:0051301">
    <property type="term" value="P:cell division"/>
    <property type="evidence" value="ECO:0007669"/>
    <property type="project" value="UniProtKB-KW"/>
</dbReference>
<protein>
    <submittedName>
        <fullName evidence="10">Uncharacterized protein</fullName>
    </submittedName>
</protein>
<comment type="caution">
    <text evidence="10">The sequence shown here is derived from an EMBL/GenBank/DDBJ whole genome shotgun (WGS) entry which is preliminary data.</text>
</comment>
<organism evidence="10 11">
    <name type="scientific">Chiloscyllium punctatum</name>
    <name type="common">Brownbanded bambooshark</name>
    <name type="synonym">Hemiscyllium punctatum</name>
    <dbReference type="NCBI Taxonomy" id="137246"/>
    <lineage>
        <taxon>Eukaryota</taxon>
        <taxon>Metazoa</taxon>
        <taxon>Chordata</taxon>
        <taxon>Craniata</taxon>
        <taxon>Vertebrata</taxon>
        <taxon>Chondrichthyes</taxon>
        <taxon>Elasmobranchii</taxon>
        <taxon>Galeomorphii</taxon>
        <taxon>Galeoidea</taxon>
        <taxon>Orectolobiformes</taxon>
        <taxon>Hemiscylliidae</taxon>
        <taxon>Chiloscyllium</taxon>
    </lineage>
</organism>
<evidence type="ECO:0000256" key="1">
    <source>
        <dbReference type="ARBA" id="ARBA00004123"/>
    </source>
</evidence>